<evidence type="ECO:0000313" key="3">
    <source>
        <dbReference type="Proteomes" id="UP000522081"/>
    </source>
</evidence>
<dbReference type="AlphaFoldDB" id="A0A7Z0BVT0"/>
<dbReference type="PANTHER" id="PTHR42707:SF3">
    <property type="entry name" value="ACYL-COA DEHYDROGENASE AIDB-RELATED"/>
    <property type="match status" value="1"/>
</dbReference>
<evidence type="ECO:0000259" key="1">
    <source>
        <dbReference type="Pfam" id="PF18158"/>
    </source>
</evidence>
<dbReference type="EMBL" id="JACBZF010000006">
    <property type="protein sequence ID" value="NYH96603.1"/>
    <property type="molecule type" value="Genomic_DNA"/>
</dbReference>
<gene>
    <name evidence="2" type="ORF">FHS75_002954</name>
</gene>
<dbReference type="InterPro" id="IPR052904">
    <property type="entry name" value="Acyl-CoA_dehydrogenase-like"/>
</dbReference>
<feature type="domain" description="Adaptive response protein AidB N-terminal" evidence="1">
    <location>
        <begin position="17"/>
        <end position="105"/>
    </location>
</feature>
<proteinExistence type="predicted"/>
<keyword evidence="3" id="KW-1185">Reference proteome</keyword>
<dbReference type="GO" id="GO:0003995">
    <property type="term" value="F:acyl-CoA dehydrogenase activity"/>
    <property type="evidence" value="ECO:0007669"/>
    <property type="project" value="TreeGrafter"/>
</dbReference>
<organism evidence="2 3">
    <name type="scientific">Novosphingobium marinum</name>
    <dbReference type="NCBI Taxonomy" id="1514948"/>
    <lineage>
        <taxon>Bacteria</taxon>
        <taxon>Pseudomonadati</taxon>
        <taxon>Pseudomonadota</taxon>
        <taxon>Alphaproteobacteria</taxon>
        <taxon>Sphingomonadales</taxon>
        <taxon>Sphingomonadaceae</taxon>
        <taxon>Novosphingobium</taxon>
    </lineage>
</organism>
<sequence length="198" mass="21606">MVPYRPLTALETHEVSNQPPPLVDFNAFDADRAIQDGVSGSGAGLHKDRLGAFGELVGRAETLELGRLANENPPTLKGFDRFGQRLDEVEFHPAYHALMQMGIAEFGAARGANNRLNEHIVRWERWSVKDAITESTARAFVEDTALGLQAAALRDGPNEVLEGFCAVRLPAEGSRLAYGAFTEQVAANRLTQRALPLL</sequence>
<dbReference type="Pfam" id="PF18158">
    <property type="entry name" value="AidB_N"/>
    <property type="match status" value="1"/>
</dbReference>
<dbReference type="InterPro" id="IPR041504">
    <property type="entry name" value="AidB_N"/>
</dbReference>
<dbReference type="PANTHER" id="PTHR42707">
    <property type="entry name" value="ACYL-COA DEHYDROGENASE"/>
    <property type="match status" value="1"/>
</dbReference>
<dbReference type="RefSeq" id="WP_179408453.1">
    <property type="nucleotide sequence ID" value="NZ_BMGF01000007.1"/>
</dbReference>
<dbReference type="Proteomes" id="UP000522081">
    <property type="component" value="Unassembled WGS sequence"/>
</dbReference>
<evidence type="ECO:0000313" key="2">
    <source>
        <dbReference type="EMBL" id="NYH96603.1"/>
    </source>
</evidence>
<comment type="caution">
    <text evidence="2">The sequence shown here is derived from an EMBL/GenBank/DDBJ whole genome shotgun (WGS) entry which is preliminary data.</text>
</comment>
<accession>A0A7Z0BVT0</accession>
<reference evidence="2 3" key="1">
    <citation type="submission" date="2020-07" db="EMBL/GenBank/DDBJ databases">
        <title>Genomic Encyclopedia of Type Strains, Phase IV (KMG-IV): sequencing the most valuable type-strain genomes for metagenomic binning, comparative biology and taxonomic classification.</title>
        <authorList>
            <person name="Goeker M."/>
        </authorList>
    </citation>
    <scope>NUCLEOTIDE SEQUENCE [LARGE SCALE GENOMIC DNA]</scope>
    <source>
        <strain evidence="2 3">DSM 29043</strain>
    </source>
</reference>
<dbReference type="Gene3D" id="6.10.250.600">
    <property type="match status" value="1"/>
</dbReference>
<name>A0A7Z0BVT0_9SPHN</name>
<protein>
    <recommendedName>
        <fullName evidence="1">Adaptive response protein AidB N-terminal domain-containing protein</fullName>
    </recommendedName>
</protein>